<sequence length="175" mass="19968">MFGRRFFSTSTAKSFILSQLGENALRKKDLNQKFYLVREDVLPEAMKKTLEVKELLERGKADSVQDAVNKVDLSRSAFYKYRDTVFPFHTVVKEKIITLFFYLEDRSGTLSQLLEVAARFHCNVLTIHQTIPIQGRANVTLSLDVTNMSTDLDDLLTKLKKLEFVEKVEVLGSGA</sequence>
<dbReference type="HAMAP" id="MF_00707">
    <property type="entry name" value="UPF0735"/>
    <property type="match status" value="1"/>
</dbReference>
<dbReference type="SUPFAM" id="SSF55021">
    <property type="entry name" value="ACT-like"/>
    <property type="match status" value="1"/>
</dbReference>
<evidence type="ECO:0000313" key="4">
    <source>
        <dbReference type="Proteomes" id="UP000011747"/>
    </source>
</evidence>
<protein>
    <recommendedName>
        <fullName evidence="1">UPF0735 ACT domain-containing protein HMPREF1015_00418</fullName>
    </recommendedName>
</protein>
<dbReference type="EMBL" id="ACWF01000158">
    <property type="protein sequence ID" value="EHL73365.1"/>
    <property type="molecule type" value="Genomic_DNA"/>
</dbReference>
<dbReference type="Proteomes" id="UP000011747">
    <property type="component" value="Unassembled WGS sequence"/>
</dbReference>
<dbReference type="InterPro" id="IPR002912">
    <property type="entry name" value="ACT_dom"/>
</dbReference>
<evidence type="ECO:0000256" key="1">
    <source>
        <dbReference type="HAMAP-Rule" id="MF_00707"/>
    </source>
</evidence>
<dbReference type="PIRSF" id="PIRSF025624">
    <property type="entry name" value="ACT_PheB"/>
    <property type="match status" value="1"/>
</dbReference>
<dbReference type="AlphaFoldDB" id="G9QQ51"/>
<name>G9QQ51_9BACI</name>
<dbReference type="PROSITE" id="PS51671">
    <property type="entry name" value="ACT"/>
    <property type="match status" value="1"/>
</dbReference>
<feature type="domain" description="ACT" evidence="2">
    <location>
        <begin position="98"/>
        <end position="173"/>
    </location>
</feature>
<dbReference type="HOGENOM" id="CLU_128147_0_0_9"/>
<accession>G9QQ51</accession>
<gene>
    <name evidence="3" type="ORF">HMPREF1015_00418</name>
</gene>
<keyword evidence="4" id="KW-1185">Reference proteome</keyword>
<dbReference type="CDD" id="cd04888">
    <property type="entry name" value="ACT_PheB-BS"/>
    <property type="match status" value="1"/>
</dbReference>
<dbReference type="NCBIfam" id="NF003361">
    <property type="entry name" value="PRK04435.1"/>
    <property type="match status" value="1"/>
</dbReference>
<dbReference type="InterPro" id="IPR008310">
    <property type="entry name" value="UPF0735_ACT_dom-cont"/>
</dbReference>
<organism evidence="3 4">
    <name type="scientific">Bacillus smithii 7_3_47FAA</name>
    <dbReference type="NCBI Taxonomy" id="665952"/>
    <lineage>
        <taxon>Bacteria</taxon>
        <taxon>Bacillati</taxon>
        <taxon>Bacillota</taxon>
        <taxon>Bacilli</taxon>
        <taxon>Bacillales</taxon>
        <taxon>Bacillaceae</taxon>
        <taxon>Bacillus</taxon>
    </lineage>
</organism>
<evidence type="ECO:0000313" key="3">
    <source>
        <dbReference type="EMBL" id="EHL73365.1"/>
    </source>
</evidence>
<dbReference type="Gene3D" id="3.30.70.260">
    <property type="match status" value="1"/>
</dbReference>
<dbReference type="PATRIC" id="fig|665952.3.peg.3335"/>
<evidence type="ECO:0000259" key="2">
    <source>
        <dbReference type="PROSITE" id="PS51671"/>
    </source>
</evidence>
<dbReference type="InterPro" id="IPR045865">
    <property type="entry name" value="ACT-like_dom_sf"/>
</dbReference>
<comment type="caution">
    <text evidence="3">The sequence shown here is derived from an EMBL/GenBank/DDBJ whole genome shotgun (WGS) entry which is preliminary data.</text>
</comment>
<dbReference type="Pfam" id="PF13291">
    <property type="entry name" value="ACT_4"/>
    <property type="match status" value="1"/>
</dbReference>
<proteinExistence type="inferred from homology"/>
<reference evidence="3 4" key="1">
    <citation type="submission" date="2011-09" db="EMBL/GenBank/DDBJ databases">
        <title>The Genome Sequence of Bacillus smithii 7_3_47FAA.</title>
        <authorList>
            <consortium name="The Broad Institute Genome Sequencing Platform"/>
            <person name="Earl A."/>
            <person name="Ward D."/>
            <person name="Feldgarden M."/>
            <person name="Gevers D."/>
            <person name="Daigneault M."/>
            <person name="Strauss J."/>
            <person name="Allen-Vercoe E."/>
            <person name="Young S.K."/>
            <person name="Zeng Q."/>
            <person name="Gargeya S."/>
            <person name="Fitzgerald M."/>
            <person name="Haas B."/>
            <person name="Abouelleil A."/>
            <person name="Alvarado L."/>
            <person name="Arachchi H.M."/>
            <person name="Berlin A."/>
            <person name="Brown A."/>
            <person name="Chapman S.B."/>
            <person name="Chen Z."/>
            <person name="Dunbar C."/>
            <person name="Freedman E."/>
            <person name="Gearin G."/>
            <person name="Goldberg J."/>
            <person name="Griggs A."/>
            <person name="Gujja S."/>
            <person name="Heiman D."/>
            <person name="Howarth C."/>
            <person name="Larson L."/>
            <person name="Lui A."/>
            <person name="MacDonald P.J.P."/>
            <person name="Montmayeur A."/>
            <person name="Murphy C."/>
            <person name="Neiman D."/>
            <person name="Pearson M."/>
            <person name="Priest M."/>
            <person name="Roberts A."/>
            <person name="Saif S."/>
            <person name="Shea T."/>
            <person name="Shenoy N."/>
            <person name="Sisk P."/>
            <person name="Stolte C."/>
            <person name="Sykes S."/>
            <person name="Wortman J."/>
            <person name="Nusbaum C."/>
            <person name="Birren B."/>
        </authorList>
    </citation>
    <scope>NUCLEOTIDE SEQUENCE [LARGE SCALE GENOMIC DNA]</scope>
    <source>
        <strain evidence="3 4">7_3_47FAA</strain>
    </source>
</reference>
<comment type="similarity">
    <text evidence="1">Belongs to the UPF0735 family.</text>
</comment>